<dbReference type="AlphaFoldDB" id="A0A8H3J9Q4"/>
<feature type="region of interest" description="Disordered" evidence="1">
    <location>
        <begin position="191"/>
        <end position="216"/>
    </location>
</feature>
<keyword evidence="3" id="KW-1185">Reference proteome</keyword>
<reference evidence="2" key="1">
    <citation type="submission" date="2021-03" db="EMBL/GenBank/DDBJ databases">
        <authorList>
            <person name="Tagirdzhanova G."/>
        </authorList>
    </citation>
    <scope>NUCLEOTIDE SEQUENCE</scope>
</reference>
<organism evidence="2 3">
    <name type="scientific">Alectoria fallacina</name>
    <dbReference type="NCBI Taxonomy" id="1903189"/>
    <lineage>
        <taxon>Eukaryota</taxon>
        <taxon>Fungi</taxon>
        <taxon>Dikarya</taxon>
        <taxon>Ascomycota</taxon>
        <taxon>Pezizomycotina</taxon>
        <taxon>Lecanoromycetes</taxon>
        <taxon>OSLEUM clade</taxon>
        <taxon>Lecanoromycetidae</taxon>
        <taxon>Lecanorales</taxon>
        <taxon>Lecanorineae</taxon>
        <taxon>Parmeliaceae</taxon>
        <taxon>Alectoria</taxon>
    </lineage>
</organism>
<evidence type="ECO:0000313" key="2">
    <source>
        <dbReference type="EMBL" id="CAF9943387.1"/>
    </source>
</evidence>
<evidence type="ECO:0000256" key="1">
    <source>
        <dbReference type="SAM" id="MobiDB-lite"/>
    </source>
</evidence>
<comment type="caution">
    <text evidence="2">The sequence shown here is derived from an EMBL/GenBank/DDBJ whole genome shotgun (WGS) entry which is preliminary data.</text>
</comment>
<name>A0A8H3J9Q4_9LECA</name>
<protein>
    <submittedName>
        <fullName evidence="2">Uncharacterized protein</fullName>
    </submittedName>
</protein>
<sequence>MTPKFEKRLATVNGVVITSKIPQGGQLHKKKPWTVKRAGRETKTTMTCSICSSTCRDLRELRGHFVICVDWNGNPDGARWDDCLTPDDAANLRSNPRYAAIRGSTARDALSSEDIAELEERNCNDKERLAAVNGVVIPSKLSAGQLPSQGTFERNERQKNPCIICGRKFVEKHQVRAHFVTCVKRNGNPTGARWDDGLKSAASPAGPMSTQSSESQELQLENSWPENYKFDDIEFEGLGMDFFLSDRFKNLNPQQASATLQGLQPSLPDIQQINPQIAAPSFSGVPSYNAHLKNPDPQPISSSSNGLEPYDLHLRLDLLTNQALLSMVQAWQEVIYCGEERYTLEHPHFQGLMKELVKRDMVSVSWNWTVDIADVDMALTRATVEGLRAWALDPVECREI</sequence>
<accession>A0A8H3J9Q4</accession>
<dbReference type="Proteomes" id="UP000664203">
    <property type="component" value="Unassembled WGS sequence"/>
</dbReference>
<gene>
    <name evidence="2" type="ORF">ALECFALPRED_000259</name>
</gene>
<proteinExistence type="predicted"/>
<dbReference type="OrthoDB" id="5332314at2759"/>
<evidence type="ECO:0000313" key="3">
    <source>
        <dbReference type="Proteomes" id="UP000664203"/>
    </source>
</evidence>
<dbReference type="EMBL" id="CAJPDR010001006">
    <property type="protein sequence ID" value="CAF9943387.1"/>
    <property type="molecule type" value="Genomic_DNA"/>
</dbReference>